<accession>A0AA36UI80</accession>
<gene>
    <name evidence="2" type="ORF">HMPREF9418_2328</name>
</gene>
<evidence type="ECO:0000313" key="2">
    <source>
        <dbReference type="EMBL" id="EGQ75661.1"/>
    </source>
</evidence>
<dbReference type="PANTHER" id="PTHR30535">
    <property type="entry name" value="VITAMIN B12-BINDING PROTEIN"/>
    <property type="match status" value="1"/>
</dbReference>
<dbReference type="Pfam" id="PF01497">
    <property type="entry name" value="Peripla_BP_2"/>
    <property type="match status" value="1"/>
</dbReference>
<sequence>MRRGRLKLFFILQREPMKPICRILTAALFSLAVQGVCAEVKTLTDVRGREVRVDVPAKRVVLGFYYPDYIAVSGVDKFDNVVGISREFWEKFNSGSWSLYRAKIPSLQNIGDIGNVNAGTFSFEKTLAMKPDVVVLADWQYDVLKEEMPRFEKAGIPVVVVDFNAQTVERHTASAKLFGEIAGTPERAGQIAGEYAQGIADIQKRVAEAGKPKPKIYIEFGDKGPAEHSFTFGKNMWGAIADTVGGDNIAAAFIKDWGAINPEQFLAAKPDVVIISGTEAGLKQPAAMAMGIGIEAAEAQKRLQGFIRRAGWAEIPAVRNGRVFGIYHTASRSLSDLASAQFIAKALYPEAFADVNPEETYREFHRKYLPVEPKGTFFIRLGCDGLEDCNKQAAADTVAASAETVAEPSLWQRIKNWFAALFA</sequence>
<reference evidence="2 3" key="1">
    <citation type="submission" date="2011-05" db="EMBL/GenBank/DDBJ databases">
        <authorList>
            <person name="Muzny D."/>
            <person name="Qin X."/>
            <person name="Deng J."/>
            <person name="Jiang H."/>
            <person name="Liu Y."/>
            <person name="Qu J."/>
            <person name="Song X.-Z."/>
            <person name="Zhang L."/>
            <person name="Thornton R."/>
            <person name="Coyle M."/>
            <person name="Francisco L."/>
            <person name="Jackson L."/>
            <person name="Javaid M."/>
            <person name="Korchina V."/>
            <person name="Kovar C."/>
            <person name="Mata R."/>
            <person name="Mathew T."/>
            <person name="Ngo R."/>
            <person name="Nguyen L."/>
            <person name="Nguyen N."/>
            <person name="Okwuonu G."/>
            <person name="Ongeri F."/>
            <person name="Pham C."/>
            <person name="Simmons D."/>
            <person name="Wilczek-Boney K."/>
            <person name="Hale W."/>
            <person name="Jakkamsetti A."/>
            <person name="Pham P."/>
            <person name="Ruth R."/>
            <person name="San Lucas F."/>
            <person name="Warren J."/>
            <person name="Zhang J."/>
            <person name="Zhao Z."/>
            <person name="Zhou C."/>
            <person name="Zhu D."/>
            <person name="Lee S."/>
            <person name="Bess C."/>
            <person name="Blankenburg K."/>
            <person name="Forbes L."/>
            <person name="Fu Q."/>
            <person name="Gubbala S."/>
            <person name="Hirani K."/>
            <person name="Jayaseelan J.C."/>
            <person name="Lara F."/>
            <person name="Munidasa M."/>
            <person name="Palculict T."/>
            <person name="Patil S."/>
            <person name="Pu L.-L."/>
            <person name="Saada N."/>
            <person name="Tang L."/>
            <person name="Weissenberger G."/>
            <person name="Zhu Y."/>
            <person name="Hemphill L."/>
            <person name="Shang Y."/>
            <person name="Youmans B."/>
            <person name="Ayvaz T."/>
            <person name="Ross M."/>
            <person name="Santibanez J."/>
            <person name="Aqrawi P."/>
            <person name="Gross S."/>
            <person name="Joshi V."/>
            <person name="Fowler G."/>
            <person name="Nazareth L."/>
            <person name="Reid J."/>
            <person name="Worley K."/>
            <person name="Petrosino J."/>
            <person name="Highlander S."/>
            <person name="Gibbs R."/>
        </authorList>
    </citation>
    <scope>NUCLEOTIDE SEQUENCE [LARGE SCALE GENOMIC DNA]</scope>
    <source>
        <strain evidence="2 3">ATCC 33926</strain>
    </source>
</reference>
<dbReference type="EMBL" id="AFQE01000115">
    <property type="protein sequence ID" value="EGQ75661.1"/>
    <property type="molecule type" value="Genomic_DNA"/>
</dbReference>
<evidence type="ECO:0000259" key="1">
    <source>
        <dbReference type="PROSITE" id="PS50983"/>
    </source>
</evidence>
<dbReference type="Gene3D" id="3.40.50.1980">
    <property type="entry name" value="Nitrogenase molybdenum iron protein domain"/>
    <property type="match status" value="2"/>
</dbReference>
<comment type="caution">
    <text evidence="2">The sequence shown here is derived from an EMBL/GenBank/DDBJ whole genome shotgun (WGS) entry which is preliminary data.</text>
</comment>
<dbReference type="AlphaFoldDB" id="A0AA36UI80"/>
<dbReference type="SUPFAM" id="SSF53807">
    <property type="entry name" value="Helical backbone' metal receptor"/>
    <property type="match status" value="1"/>
</dbReference>
<protein>
    <submittedName>
        <fullName evidence="2">Siderophore ABC superfamily ATP binding cassette transporter, binding protein</fullName>
    </submittedName>
</protein>
<proteinExistence type="predicted"/>
<evidence type="ECO:0000313" key="3">
    <source>
        <dbReference type="Proteomes" id="UP000004982"/>
    </source>
</evidence>
<dbReference type="PANTHER" id="PTHR30535:SF34">
    <property type="entry name" value="MOLYBDATE-BINDING PROTEIN MOLA"/>
    <property type="match status" value="1"/>
</dbReference>
<organism evidence="2 3">
    <name type="scientific">Neisseria macacae ATCC 33926</name>
    <dbReference type="NCBI Taxonomy" id="997348"/>
    <lineage>
        <taxon>Bacteria</taxon>
        <taxon>Pseudomonadati</taxon>
        <taxon>Pseudomonadota</taxon>
        <taxon>Betaproteobacteria</taxon>
        <taxon>Neisseriales</taxon>
        <taxon>Neisseriaceae</taxon>
        <taxon>Neisseria</taxon>
    </lineage>
</organism>
<dbReference type="InterPro" id="IPR002491">
    <property type="entry name" value="ABC_transptr_periplasmic_BD"/>
</dbReference>
<dbReference type="Proteomes" id="UP000004982">
    <property type="component" value="Unassembled WGS sequence"/>
</dbReference>
<dbReference type="InterPro" id="IPR050902">
    <property type="entry name" value="ABC_Transporter_SBP"/>
</dbReference>
<feature type="domain" description="Fe/B12 periplasmic-binding" evidence="1">
    <location>
        <begin position="58"/>
        <end position="355"/>
    </location>
</feature>
<name>A0AA36UI80_9NEIS</name>
<dbReference type="PROSITE" id="PS50983">
    <property type="entry name" value="FE_B12_PBP"/>
    <property type="match status" value="1"/>
</dbReference>